<evidence type="ECO:0000313" key="8">
    <source>
        <dbReference type="Proteomes" id="UP000316096"/>
    </source>
</evidence>
<evidence type="ECO:0000256" key="1">
    <source>
        <dbReference type="ARBA" id="ARBA00001947"/>
    </source>
</evidence>
<dbReference type="Gene3D" id="3.60.15.10">
    <property type="entry name" value="Ribonuclease Z/Hydroxyacylglutathione hydrolase-like"/>
    <property type="match status" value="1"/>
</dbReference>
<dbReference type="AlphaFoldDB" id="A0A543CRD5"/>
<evidence type="ECO:0000256" key="5">
    <source>
        <dbReference type="ARBA" id="ARBA00022833"/>
    </source>
</evidence>
<protein>
    <submittedName>
        <fullName evidence="7">Glyoxylase-like metal-dependent hydrolase (Beta-lactamase superfamily II)</fullName>
    </submittedName>
</protein>
<dbReference type="CDD" id="cd16277">
    <property type="entry name" value="metallo-hydrolase-like_MBL-fold"/>
    <property type="match status" value="1"/>
</dbReference>
<comment type="cofactor">
    <cofactor evidence="1">
        <name>Zn(2+)</name>
        <dbReference type="ChEBI" id="CHEBI:29105"/>
    </cofactor>
</comment>
<dbReference type="Pfam" id="PF00753">
    <property type="entry name" value="Lactamase_B"/>
    <property type="match status" value="1"/>
</dbReference>
<keyword evidence="8" id="KW-1185">Reference proteome</keyword>
<dbReference type="SMART" id="SM00849">
    <property type="entry name" value="Lactamase_B"/>
    <property type="match status" value="1"/>
</dbReference>
<accession>A0A543CRD5</accession>
<feature type="domain" description="Metallo-beta-lactamase" evidence="6">
    <location>
        <begin position="58"/>
        <end position="265"/>
    </location>
</feature>
<comment type="similarity">
    <text evidence="2">Belongs to the metallo-beta-lactamase superfamily.</text>
</comment>
<keyword evidence="5" id="KW-0862">Zinc</keyword>
<sequence>MHTLELGHVSVTRIPLFENWPLSPAEFFPGSDTSLWNANRSWLSPAHWDVEADRVGVAVQTWLLRSAGRVIIIDTGLGTARPGVPGGVPLSGALAAAGVTPADVDLVICTHLHADHVGGNTRLGEGGEWTPAFPNARYLFSQPDLDFFHPRTLTEGPGRSAAVYAESIEPILRAGQARIWDDAYTIDEHLRLTLTPGHTPGHGMLTLESGGDRAVFVGDLLHAPVQVLEPDMSSCFCHDPAASARSRRAVLEWAADHLALVVPAHFGGAGAVEIDRDGPRFTVRRWAGFSDDLSGRSFSSVPNR</sequence>
<keyword evidence="4 7" id="KW-0378">Hydrolase</keyword>
<dbReference type="InterPro" id="IPR001279">
    <property type="entry name" value="Metallo-B-lactamas"/>
</dbReference>
<dbReference type="InterPro" id="IPR036866">
    <property type="entry name" value="RibonucZ/Hydroxyglut_hydro"/>
</dbReference>
<proteinExistence type="inferred from homology"/>
<dbReference type="SUPFAM" id="SSF56281">
    <property type="entry name" value="Metallo-hydrolase/oxidoreductase"/>
    <property type="match status" value="1"/>
</dbReference>
<comment type="caution">
    <text evidence="7">The sequence shown here is derived from an EMBL/GenBank/DDBJ whole genome shotgun (WGS) entry which is preliminary data.</text>
</comment>
<dbReference type="InterPro" id="IPR001018">
    <property type="entry name" value="Beta-lactamase_class-B_CS"/>
</dbReference>
<reference evidence="7 8" key="1">
    <citation type="submission" date="2019-06" db="EMBL/GenBank/DDBJ databases">
        <title>Sequencing the genomes of 1000 actinobacteria strains.</title>
        <authorList>
            <person name="Klenk H.-P."/>
        </authorList>
    </citation>
    <scope>NUCLEOTIDE SEQUENCE [LARGE SCALE GENOMIC DNA]</scope>
    <source>
        <strain evidence="7 8">DSM 102200</strain>
    </source>
</reference>
<dbReference type="PANTHER" id="PTHR42978:SF6">
    <property type="entry name" value="QUORUM-QUENCHING LACTONASE YTNP-RELATED"/>
    <property type="match status" value="1"/>
</dbReference>
<evidence type="ECO:0000256" key="3">
    <source>
        <dbReference type="ARBA" id="ARBA00022723"/>
    </source>
</evidence>
<evidence type="ECO:0000313" key="7">
    <source>
        <dbReference type="EMBL" id="TQL99659.1"/>
    </source>
</evidence>
<gene>
    <name evidence="7" type="ORF">FB559_5357</name>
</gene>
<dbReference type="GO" id="GO:0017001">
    <property type="term" value="P:antibiotic catabolic process"/>
    <property type="evidence" value="ECO:0007669"/>
    <property type="project" value="InterPro"/>
</dbReference>
<dbReference type="OrthoDB" id="5177904at2"/>
<name>A0A543CRD5_9ACTN</name>
<dbReference type="GO" id="GO:0008800">
    <property type="term" value="F:beta-lactamase activity"/>
    <property type="evidence" value="ECO:0007669"/>
    <property type="project" value="InterPro"/>
</dbReference>
<dbReference type="PROSITE" id="PS00743">
    <property type="entry name" value="BETA_LACTAMASE_B_1"/>
    <property type="match status" value="1"/>
</dbReference>
<dbReference type="EMBL" id="VFOZ01000001">
    <property type="protein sequence ID" value="TQL99659.1"/>
    <property type="molecule type" value="Genomic_DNA"/>
</dbReference>
<dbReference type="InterPro" id="IPR051013">
    <property type="entry name" value="MBL_superfamily_lactonases"/>
</dbReference>
<dbReference type="Proteomes" id="UP000316096">
    <property type="component" value="Unassembled WGS sequence"/>
</dbReference>
<organism evidence="7 8">
    <name type="scientific">Actinoallomurus bryophytorum</name>
    <dbReference type="NCBI Taxonomy" id="1490222"/>
    <lineage>
        <taxon>Bacteria</taxon>
        <taxon>Bacillati</taxon>
        <taxon>Actinomycetota</taxon>
        <taxon>Actinomycetes</taxon>
        <taxon>Streptosporangiales</taxon>
        <taxon>Thermomonosporaceae</taxon>
        <taxon>Actinoallomurus</taxon>
    </lineage>
</organism>
<dbReference type="PANTHER" id="PTHR42978">
    <property type="entry name" value="QUORUM-QUENCHING LACTONASE YTNP-RELATED-RELATED"/>
    <property type="match status" value="1"/>
</dbReference>
<dbReference type="RefSeq" id="WP_141958623.1">
    <property type="nucleotide sequence ID" value="NZ_VFOZ01000001.1"/>
</dbReference>
<evidence type="ECO:0000256" key="4">
    <source>
        <dbReference type="ARBA" id="ARBA00022801"/>
    </source>
</evidence>
<keyword evidence="3" id="KW-0479">Metal-binding</keyword>
<evidence type="ECO:0000259" key="6">
    <source>
        <dbReference type="SMART" id="SM00849"/>
    </source>
</evidence>
<dbReference type="GO" id="GO:0008270">
    <property type="term" value="F:zinc ion binding"/>
    <property type="evidence" value="ECO:0007669"/>
    <property type="project" value="InterPro"/>
</dbReference>
<evidence type="ECO:0000256" key="2">
    <source>
        <dbReference type="ARBA" id="ARBA00007749"/>
    </source>
</evidence>